<organism evidence="1 2">
    <name type="scientific">Devosia ureilytica</name>
    <dbReference type="NCBI Taxonomy" id="2952754"/>
    <lineage>
        <taxon>Bacteria</taxon>
        <taxon>Pseudomonadati</taxon>
        <taxon>Pseudomonadota</taxon>
        <taxon>Alphaproteobacteria</taxon>
        <taxon>Hyphomicrobiales</taxon>
        <taxon>Devosiaceae</taxon>
        <taxon>Devosia</taxon>
    </lineage>
</organism>
<proteinExistence type="predicted"/>
<sequence>MDHDHVIGMVRVAGTVDHGLKRGAPVVGGGQPRFDIFIDDGPAATLAEVCVELAL</sequence>
<evidence type="ECO:0000313" key="2">
    <source>
        <dbReference type="Proteomes" id="UP001060275"/>
    </source>
</evidence>
<name>A0A9Q4ALG0_9HYPH</name>
<keyword evidence="2" id="KW-1185">Reference proteome</keyword>
<dbReference type="AlphaFoldDB" id="A0A9Q4ALG0"/>
<accession>A0A9Q4ALG0</accession>
<dbReference type="EMBL" id="JAMWDU010000002">
    <property type="protein sequence ID" value="MCP8886273.1"/>
    <property type="molecule type" value="Genomic_DNA"/>
</dbReference>
<reference evidence="1" key="1">
    <citation type="submission" date="2022-06" db="EMBL/GenBank/DDBJ databases">
        <title>Devosia sp. XJ19-45 genome assembly.</title>
        <authorList>
            <person name="Li B."/>
            <person name="Cai M."/>
            <person name="Nie G."/>
            <person name="Li W."/>
        </authorList>
    </citation>
    <scope>NUCLEOTIDE SEQUENCE</scope>
    <source>
        <strain evidence="1">XJ19-45</strain>
    </source>
</reference>
<comment type="caution">
    <text evidence="1">The sequence shown here is derived from an EMBL/GenBank/DDBJ whole genome shotgun (WGS) entry which is preliminary data.</text>
</comment>
<protein>
    <submittedName>
        <fullName evidence="1">Uncharacterized protein</fullName>
    </submittedName>
</protein>
<dbReference type="Proteomes" id="UP001060275">
    <property type="component" value="Unassembled WGS sequence"/>
</dbReference>
<evidence type="ECO:0000313" key="1">
    <source>
        <dbReference type="EMBL" id="MCP8886273.1"/>
    </source>
</evidence>
<gene>
    <name evidence="1" type="ORF">NF348_04080</name>
</gene>